<dbReference type="EMBL" id="CABFOC020000035">
    <property type="protein sequence ID" value="CAH0050584.1"/>
    <property type="molecule type" value="Genomic_DNA"/>
</dbReference>
<dbReference type="AlphaFoldDB" id="A0A9N9Z7P6"/>
<dbReference type="Pfam" id="PF03435">
    <property type="entry name" value="Sacchrp_dh_NADP"/>
    <property type="match status" value="1"/>
</dbReference>
<name>A0A9N9Z7P6_9HYPO</name>
<dbReference type="PANTHER" id="PTHR12286">
    <property type="entry name" value="SACCHAROPINE DEHYDROGENASE-LIKE OXIDOREDUCTASE"/>
    <property type="match status" value="1"/>
</dbReference>
<dbReference type="OrthoDB" id="10268090at2759"/>
<evidence type="ECO:0000256" key="1">
    <source>
        <dbReference type="ARBA" id="ARBA00038048"/>
    </source>
</evidence>
<feature type="transmembrane region" description="Helical" evidence="2">
    <location>
        <begin position="12"/>
        <end position="32"/>
    </location>
</feature>
<dbReference type="InterPro" id="IPR005097">
    <property type="entry name" value="Sacchrp_dh_NADP-bd"/>
</dbReference>
<evidence type="ECO:0000313" key="5">
    <source>
        <dbReference type="Proteomes" id="UP000775872"/>
    </source>
</evidence>
<evidence type="ECO:0000256" key="2">
    <source>
        <dbReference type="SAM" id="Phobius"/>
    </source>
</evidence>
<dbReference type="GO" id="GO:0009247">
    <property type="term" value="P:glycolipid biosynthetic process"/>
    <property type="evidence" value="ECO:0007669"/>
    <property type="project" value="TreeGrafter"/>
</dbReference>
<dbReference type="GO" id="GO:0005739">
    <property type="term" value="C:mitochondrion"/>
    <property type="evidence" value="ECO:0007669"/>
    <property type="project" value="TreeGrafter"/>
</dbReference>
<keyword evidence="2" id="KW-1133">Transmembrane helix</keyword>
<dbReference type="PANTHER" id="PTHR12286:SF5">
    <property type="entry name" value="SACCHAROPINE DEHYDROGENASE-LIKE OXIDOREDUCTASE"/>
    <property type="match status" value="1"/>
</dbReference>
<reference evidence="4 5" key="2">
    <citation type="submission" date="2021-10" db="EMBL/GenBank/DDBJ databases">
        <authorList>
            <person name="Piombo E."/>
        </authorList>
    </citation>
    <scope>NUCLEOTIDE SEQUENCE [LARGE SCALE GENOMIC DNA]</scope>
</reference>
<proteinExistence type="inferred from homology"/>
<dbReference type="Proteomes" id="UP000775872">
    <property type="component" value="Unassembled WGS sequence"/>
</dbReference>
<protein>
    <recommendedName>
        <fullName evidence="3">Saccharopine dehydrogenase NADP binding domain-containing protein</fullName>
    </recommendedName>
</protein>
<reference evidence="5" key="1">
    <citation type="submission" date="2019-06" db="EMBL/GenBank/DDBJ databases">
        <authorList>
            <person name="Broberg M."/>
        </authorList>
    </citation>
    <scope>NUCLEOTIDE SEQUENCE [LARGE SCALE GENOMIC DNA]</scope>
</reference>
<dbReference type="GO" id="GO:0005811">
    <property type="term" value="C:lipid droplet"/>
    <property type="evidence" value="ECO:0007669"/>
    <property type="project" value="TreeGrafter"/>
</dbReference>
<gene>
    <name evidence="4" type="ORF">CSOL1703_00002557</name>
</gene>
<organism evidence="4 5">
    <name type="scientific">Clonostachys solani</name>
    <dbReference type="NCBI Taxonomy" id="160281"/>
    <lineage>
        <taxon>Eukaryota</taxon>
        <taxon>Fungi</taxon>
        <taxon>Dikarya</taxon>
        <taxon>Ascomycota</taxon>
        <taxon>Pezizomycotina</taxon>
        <taxon>Sordariomycetes</taxon>
        <taxon>Hypocreomycetidae</taxon>
        <taxon>Hypocreales</taxon>
        <taxon>Bionectriaceae</taxon>
        <taxon>Clonostachys</taxon>
    </lineage>
</organism>
<dbReference type="InterPro" id="IPR051276">
    <property type="entry name" value="Saccharopine_DH-like_oxidrdct"/>
</dbReference>
<sequence length="418" mass="45006">MPATDLGGRKYGIVVVGASGFTGTLISTYIAANLPTDLKWAITGRSQARLDKLAAKLRQDYPDRVQPELEVVSPDDAKTLGEVIGKAKVCISIVLYHEDGEKVVRACIEQRTDYVDSAAVPNLFKEWIEKYHQQAQENGVALIHSCGVMSAEMDLFAIHGAEQIARKWSAKMGSMTLRAEDQGANVSGGTMRTMLSFAGAGPKAMAAAGDPSFLTPVPYTKPIQAQSGSHKHPILGLLASSSPTADQARALINRTWGLLGGPEGSWGPNFQYNEYERAPSYLGAVGQRFRCYIIVTMLSLVQYPWFKNLLMRSAPESGAGPTEEQRKAMPFAAAAFIEADPAVKENRGKGCLINFSYKDGAYPLSALITSQAAATLLYDRHLSAGIKGGCLTAGVLGPDFVERVKQGGLEIETTMIEN</sequence>
<dbReference type="Gene3D" id="3.40.50.720">
    <property type="entry name" value="NAD(P)-binding Rossmann-like Domain"/>
    <property type="match status" value="1"/>
</dbReference>
<dbReference type="SUPFAM" id="SSF51735">
    <property type="entry name" value="NAD(P)-binding Rossmann-fold domains"/>
    <property type="match status" value="1"/>
</dbReference>
<comment type="caution">
    <text evidence="4">The sequence shown here is derived from an EMBL/GenBank/DDBJ whole genome shotgun (WGS) entry which is preliminary data.</text>
</comment>
<evidence type="ECO:0000313" key="4">
    <source>
        <dbReference type="EMBL" id="CAH0050584.1"/>
    </source>
</evidence>
<dbReference type="InterPro" id="IPR036291">
    <property type="entry name" value="NAD(P)-bd_dom_sf"/>
</dbReference>
<evidence type="ECO:0000259" key="3">
    <source>
        <dbReference type="Pfam" id="PF03435"/>
    </source>
</evidence>
<dbReference type="GO" id="GO:0005886">
    <property type="term" value="C:plasma membrane"/>
    <property type="evidence" value="ECO:0007669"/>
    <property type="project" value="TreeGrafter"/>
</dbReference>
<keyword evidence="2" id="KW-0472">Membrane</keyword>
<accession>A0A9N9Z7P6</accession>
<feature type="domain" description="Saccharopine dehydrogenase NADP binding" evidence="3">
    <location>
        <begin position="13"/>
        <end position="142"/>
    </location>
</feature>
<keyword evidence="2" id="KW-0812">Transmembrane</keyword>
<comment type="similarity">
    <text evidence="1">Belongs to the saccharopine dehydrogenase family.</text>
</comment>
<keyword evidence="5" id="KW-1185">Reference proteome</keyword>